<dbReference type="Proteomes" id="UP000000361">
    <property type="component" value="Chromosome 1"/>
</dbReference>
<dbReference type="eggNOG" id="COG1210">
    <property type="taxonomic scope" value="Bacteria"/>
</dbReference>
<reference evidence="12" key="1">
    <citation type="submission" date="2006-12" db="EMBL/GenBank/DDBJ databases">
        <title>Complete sequence of chromosome 1 of Paracoccus denitrificans PD1222.</title>
        <authorList>
            <person name="Copeland A."/>
            <person name="Lucas S."/>
            <person name="Lapidus A."/>
            <person name="Barry K."/>
            <person name="Detter J.C."/>
            <person name="Glavina del Rio T."/>
            <person name="Hammon N."/>
            <person name="Israni S."/>
            <person name="Dalin E."/>
            <person name="Tice H."/>
            <person name="Pitluck S."/>
            <person name="Munk A.C."/>
            <person name="Brettin T."/>
            <person name="Bruce D."/>
            <person name="Han C."/>
            <person name="Tapia R."/>
            <person name="Gilna P."/>
            <person name="Schmutz J."/>
            <person name="Larimer F."/>
            <person name="Land M."/>
            <person name="Hauser L."/>
            <person name="Kyrpides N."/>
            <person name="Lykidis A."/>
            <person name="Spiro S."/>
            <person name="Richardson D.J."/>
            <person name="Moir J.W.B."/>
            <person name="Ferguson S.J."/>
            <person name="van Spanning R.J.M."/>
            <person name="Richardson P."/>
        </authorList>
    </citation>
    <scope>NUCLEOTIDE SEQUENCE [LARGE SCALE GENOMIC DNA]</scope>
    <source>
        <strain evidence="12">Pd 1222</strain>
    </source>
</reference>
<name>A1B4E4_PARDP</name>
<organism evidence="11 12">
    <name type="scientific">Paracoccus denitrificans (strain Pd 1222)</name>
    <dbReference type="NCBI Taxonomy" id="318586"/>
    <lineage>
        <taxon>Bacteria</taxon>
        <taxon>Pseudomonadati</taxon>
        <taxon>Pseudomonadota</taxon>
        <taxon>Alphaproteobacteria</taxon>
        <taxon>Rhodobacterales</taxon>
        <taxon>Paracoccaceae</taxon>
        <taxon>Paracoccus</taxon>
    </lineage>
</organism>
<evidence type="ECO:0000256" key="6">
    <source>
        <dbReference type="ARBA" id="ARBA00031455"/>
    </source>
</evidence>
<keyword evidence="5 11" id="KW-0548">Nucleotidyltransferase</keyword>
<dbReference type="RefSeq" id="WP_011748581.1">
    <property type="nucleotide sequence ID" value="NC_008686.1"/>
</dbReference>
<dbReference type="PANTHER" id="PTHR43197">
    <property type="entry name" value="UTP--GLUCOSE-1-PHOSPHATE URIDYLYLTRANSFERASE"/>
    <property type="match status" value="1"/>
</dbReference>
<evidence type="ECO:0000313" key="12">
    <source>
        <dbReference type="Proteomes" id="UP000000361"/>
    </source>
</evidence>
<dbReference type="SUPFAM" id="SSF53448">
    <property type="entry name" value="Nucleotide-diphospho-sugar transferases"/>
    <property type="match status" value="1"/>
</dbReference>
<keyword evidence="12" id="KW-1185">Reference proteome</keyword>
<dbReference type="OrthoDB" id="9803306at2"/>
<dbReference type="GO" id="GO:0006011">
    <property type="term" value="P:UDP-alpha-D-glucose metabolic process"/>
    <property type="evidence" value="ECO:0007669"/>
    <property type="project" value="InterPro"/>
</dbReference>
<dbReference type="EMBL" id="CP000489">
    <property type="protein sequence ID" value="ABL70388.1"/>
    <property type="molecule type" value="Genomic_DNA"/>
</dbReference>
<keyword evidence="4 11" id="KW-0808">Transferase</keyword>
<evidence type="ECO:0000256" key="3">
    <source>
        <dbReference type="ARBA" id="ARBA00019048"/>
    </source>
</evidence>
<evidence type="ECO:0000256" key="8">
    <source>
        <dbReference type="ARBA" id="ARBA00032341"/>
    </source>
</evidence>
<dbReference type="InterPro" id="IPR029044">
    <property type="entry name" value="Nucleotide-diphossugar_trans"/>
</dbReference>
<dbReference type="InterPro" id="IPR005835">
    <property type="entry name" value="NTP_transferase_dom"/>
</dbReference>
<evidence type="ECO:0000259" key="10">
    <source>
        <dbReference type="Pfam" id="PF00483"/>
    </source>
</evidence>
<evidence type="ECO:0000256" key="9">
    <source>
        <dbReference type="ARBA" id="ARBA00048128"/>
    </source>
</evidence>
<dbReference type="STRING" id="318586.Pden_2297"/>
<feature type="domain" description="Nucleotidyl transferase" evidence="10">
    <location>
        <begin position="12"/>
        <end position="267"/>
    </location>
</feature>
<dbReference type="GeneID" id="93450693"/>
<protein>
    <recommendedName>
        <fullName evidence="3">UTP--glucose-1-phosphate uridylyltransferase</fullName>
        <ecNumber evidence="2">2.7.7.9</ecNumber>
    </recommendedName>
    <alternativeName>
        <fullName evidence="6">Alpha-D-glucosyl-1-phosphate uridylyltransferase</fullName>
    </alternativeName>
    <alternativeName>
        <fullName evidence="7">UDP-glucose pyrophosphorylase</fullName>
    </alternativeName>
    <alternativeName>
        <fullName evidence="8">Uridine diphosphoglucose pyrophosphorylase</fullName>
    </alternativeName>
</protein>
<dbReference type="CDD" id="cd02541">
    <property type="entry name" value="UGPase_prokaryotic"/>
    <property type="match status" value="1"/>
</dbReference>
<dbReference type="AlphaFoldDB" id="A1B4E4"/>
<comment type="catalytic activity">
    <reaction evidence="9">
        <text>alpha-D-glucose 1-phosphate + UTP + H(+) = UDP-alpha-D-glucose + diphosphate</text>
        <dbReference type="Rhea" id="RHEA:19889"/>
        <dbReference type="ChEBI" id="CHEBI:15378"/>
        <dbReference type="ChEBI" id="CHEBI:33019"/>
        <dbReference type="ChEBI" id="CHEBI:46398"/>
        <dbReference type="ChEBI" id="CHEBI:58601"/>
        <dbReference type="ChEBI" id="CHEBI:58885"/>
        <dbReference type="EC" id="2.7.7.9"/>
    </reaction>
</comment>
<dbReference type="EC" id="2.7.7.9" evidence="2"/>
<dbReference type="Gene3D" id="3.90.550.10">
    <property type="entry name" value="Spore Coat Polysaccharide Biosynthesis Protein SpsA, Chain A"/>
    <property type="match status" value="1"/>
</dbReference>
<sequence length="296" mass="32324">MTRKVTKAIFPVAGLGTRFLPATKSIPKEIMTLVDRPLIQYAIDEARAAGIEEFIFVTSRGKGALEDYFDHAHELESSLKKSGKTELLEILRSTNMDSGAIAYVRQHKALGLGHAVWCARRLVGDEPFAVILTDDVIMGEPPCLQQMVEAYNETGGSMVATMEVPLDKTRAYGVLDVAEDMGAIVRARGMVEKPKENPPSNLAVIGRYILAPSVLNNLNKLKQGSGGEIQLTDAIADEIAEGRDVFGLRFRGQRFDCGSKAGFLQATVAFGLARDDLKDEFADYLSDLQAMRKAAE</sequence>
<proteinExistence type="inferred from homology"/>
<evidence type="ECO:0000256" key="4">
    <source>
        <dbReference type="ARBA" id="ARBA00022679"/>
    </source>
</evidence>
<evidence type="ECO:0000256" key="1">
    <source>
        <dbReference type="ARBA" id="ARBA00006890"/>
    </source>
</evidence>
<evidence type="ECO:0000256" key="7">
    <source>
        <dbReference type="ARBA" id="ARBA00031959"/>
    </source>
</evidence>
<gene>
    <name evidence="11" type="ordered locus">Pden_2297</name>
</gene>
<comment type="similarity">
    <text evidence="1">Belongs to the UDPGP type 2 family.</text>
</comment>
<dbReference type="HOGENOM" id="CLU_029499_1_2_5"/>
<dbReference type="InterPro" id="IPR005771">
    <property type="entry name" value="GalU_uridylyltTrfase_bac/arc"/>
</dbReference>
<accession>A1B4E4</accession>
<dbReference type="Pfam" id="PF00483">
    <property type="entry name" value="NTP_transferase"/>
    <property type="match status" value="1"/>
</dbReference>
<dbReference type="KEGG" id="pde:Pden_2297"/>
<evidence type="ECO:0000313" key="11">
    <source>
        <dbReference type="EMBL" id="ABL70388.1"/>
    </source>
</evidence>
<evidence type="ECO:0000256" key="5">
    <source>
        <dbReference type="ARBA" id="ARBA00022695"/>
    </source>
</evidence>
<dbReference type="EnsemblBacteria" id="ABL70388">
    <property type="protein sequence ID" value="ABL70388"/>
    <property type="gene ID" value="Pden_2297"/>
</dbReference>
<dbReference type="PANTHER" id="PTHR43197:SF1">
    <property type="entry name" value="UTP--GLUCOSE-1-PHOSPHATE URIDYLYLTRANSFERASE"/>
    <property type="match status" value="1"/>
</dbReference>
<dbReference type="GO" id="GO:0003983">
    <property type="term" value="F:UTP:glucose-1-phosphate uridylyltransferase activity"/>
    <property type="evidence" value="ECO:0007669"/>
    <property type="project" value="UniProtKB-EC"/>
</dbReference>
<evidence type="ECO:0000256" key="2">
    <source>
        <dbReference type="ARBA" id="ARBA00012415"/>
    </source>
</evidence>